<name>A0A6J6G635_9ZZZZ</name>
<accession>A0A6J6G635</accession>
<sequence>MALVSHLVRHVHVDLVSDSGEHRQRRVGDGHRDEFGVEGGQIGLATATADDDDHVDVVPSPERADGRRHLGGGGVALHGDVGDLDVEAETGLLDLLQEIGDSRGSLAAHDAESQRHRVQFDLAVAPVGTGLFQSSNQFLALERDVAQGVVGVDTPHDERELAEAAVVVEVSEDADLETVGQVEPALHERGSQLLHLRAPQVHAHLHLATSTVDVDQVEVRVGVLEVQARHLAPHPQTLVEVIGQHLVDLVGQLGDGEGAHPTGTVDVLVGEHVVEIVEFVDVVVAHGPSILPQRRQRRAPRRHTKLCA</sequence>
<protein>
    <submittedName>
        <fullName evidence="1">Unannotated protein</fullName>
    </submittedName>
</protein>
<proteinExistence type="predicted"/>
<evidence type="ECO:0000313" key="1">
    <source>
        <dbReference type="EMBL" id="CAB4596736.1"/>
    </source>
</evidence>
<dbReference type="EMBL" id="CAEZTS010000247">
    <property type="protein sequence ID" value="CAB4596736.1"/>
    <property type="molecule type" value="Genomic_DNA"/>
</dbReference>
<organism evidence="1">
    <name type="scientific">freshwater metagenome</name>
    <dbReference type="NCBI Taxonomy" id="449393"/>
    <lineage>
        <taxon>unclassified sequences</taxon>
        <taxon>metagenomes</taxon>
        <taxon>ecological metagenomes</taxon>
    </lineage>
</organism>
<reference evidence="1" key="1">
    <citation type="submission" date="2020-05" db="EMBL/GenBank/DDBJ databases">
        <authorList>
            <person name="Chiriac C."/>
            <person name="Salcher M."/>
            <person name="Ghai R."/>
            <person name="Kavagutti S V."/>
        </authorList>
    </citation>
    <scope>NUCLEOTIDE SEQUENCE</scope>
</reference>
<dbReference type="AlphaFoldDB" id="A0A6J6G635"/>
<gene>
    <name evidence="1" type="ORF">UFOPK1722_01949</name>
</gene>